<name>A0A1C7LN84_GRIFR</name>
<proteinExistence type="predicted"/>
<evidence type="ECO:0000313" key="2">
    <source>
        <dbReference type="EMBL" id="OBZ66222.1"/>
    </source>
</evidence>
<sequence>MVDRAILQKLHGLQTEDPDEHRNPNKPLNSDEKPRWPPIVTALPEARIASSSSTHLAGVSTEALDAQFCESAPCRLLLPLSFPEREPKAQVHLAHVLSLARSLNRTLILPNVGHGRVGACQKWEFDAYFDIASIVRTSGASVMMMDDFKTWVDMRPKKPDAQIIVVDEIATEEVLKDGTSFFGDGVNVDVGDMQDGALKGVRCLKSRFRHMRLDGFSPLSAHLISSDQHSFWSANSSLLARALTREDVRLAAVRHNQATGDDLALDAQFGLQQEPLQSPSSASDPEVFLLQWDSHQIASSATTIEYSSKLWTLADKLVASLGTSFPYTGTWREFPRSAPGMRGGTCGYLDALLLEGGLAEGLRTVWIASDYPSHSQVCLQKLA</sequence>
<keyword evidence="3" id="KW-1185">Reference proteome</keyword>
<accession>A0A1C7LN84</accession>
<comment type="caution">
    <text evidence="2">The sequence shown here is derived from an EMBL/GenBank/DDBJ whole genome shotgun (WGS) entry which is preliminary data.</text>
</comment>
<feature type="compositionally biased region" description="Basic and acidic residues" evidence="1">
    <location>
        <begin position="19"/>
        <end position="35"/>
    </location>
</feature>
<evidence type="ECO:0000313" key="3">
    <source>
        <dbReference type="Proteomes" id="UP000092993"/>
    </source>
</evidence>
<dbReference type="AlphaFoldDB" id="A0A1C7LN84"/>
<reference evidence="2 3" key="1">
    <citation type="submission" date="2016-03" db="EMBL/GenBank/DDBJ databases">
        <title>Whole genome sequencing of Grifola frondosa 9006-11.</title>
        <authorList>
            <person name="Min B."/>
            <person name="Park H."/>
            <person name="Kim J.-G."/>
            <person name="Cho H."/>
            <person name="Oh Y.-L."/>
            <person name="Kong W.-S."/>
            <person name="Choi I.-G."/>
        </authorList>
    </citation>
    <scope>NUCLEOTIDE SEQUENCE [LARGE SCALE GENOMIC DNA]</scope>
    <source>
        <strain evidence="2 3">9006-11</strain>
    </source>
</reference>
<protein>
    <submittedName>
        <fullName evidence="2">Uncharacterized protein</fullName>
    </submittedName>
</protein>
<organism evidence="2 3">
    <name type="scientific">Grifola frondosa</name>
    <name type="common">Maitake</name>
    <name type="synonym">Polyporus frondosus</name>
    <dbReference type="NCBI Taxonomy" id="5627"/>
    <lineage>
        <taxon>Eukaryota</taxon>
        <taxon>Fungi</taxon>
        <taxon>Dikarya</taxon>
        <taxon>Basidiomycota</taxon>
        <taxon>Agaricomycotina</taxon>
        <taxon>Agaricomycetes</taxon>
        <taxon>Polyporales</taxon>
        <taxon>Grifolaceae</taxon>
        <taxon>Grifola</taxon>
    </lineage>
</organism>
<dbReference type="Proteomes" id="UP000092993">
    <property type="component" value="Unassembled WGS sequence"/>
</dbReference>
<gene>
    <name evidence="2" type="ORF">A0H81_13840</name>
</gene>
<dbReference type="EMBL" id="LUGG01000032">
    <property type="protein sequence ID" value="OBZ66222.1"/>
    <property type="molecule type" value="Genomic_DNA"/>
</dbReference>
<feature type="region of interest" description="Disordered" evidence="1">
    <location>
        <begin position="8"/>
        <end position="37"/>
    </location>
</feature>
<evidence type="ECO:0000256" key="1">
    <source>
        <dbReference type="SAM" id="MobiDB-lite"/>
    </source>
</evidence>
<dbReference type="OrthoDB" id="2020419at2759"/>